<reference evidence="7" key="4">
    <citation type="submission" date="2025-08" db="UniProtKB">
        <authorList>
            <consortium name="Ensembl"/>
        </authorList>
    </citation>
    <scope>IDENTIFICATION</scope>
</reference>
<evidence type="ECO:0000256" key="3">
    <source>
        <dbReference type="ARBA" id="ARBA00022701"/>
    </source>
</evidence>
<dbReference type="Pfam" id="PF03133">
    <property type="entry name" value="TTL"/>
    <property type="match status" value="1"/>
</dbReference>
<keyword evidence="4" id="KW-0547">Nucleotide-binding</keyword>
<dbReference type="STRING" id="7868.ENSCMIP00000033049"/>
<evidence type="ECO:0000313" key="8">
    <source>
        <dbReference type="Proteomes" id="UP000314986"/>
    </source>
</evidence>
<dbReference type="GO" id="GO:0036064">
    <property type="term" value="C:ciliary basal body"/>
    <property type="evidence" value="ECO:0007669"/>
    <property type="project" value="TreeGrafter"/>
</dbReference>
<dbReference type="GO" id="GO:0000226">
    <property type="term" value="P:microtubule cytoskeleton organization"/>
    <property type="evidence" value="ECO:0007669"/>
    <property type="project" value="TreeGrafter"/>
</dbReference>
<dbReference type="AlphaFoldDB" id="A0A4W3IRG4"/>
<evidence type="ECO:0000256" key="1">
    <source>
        <dbReference type="ARBA" id="ARBA00006820"/>
    </source>
</evidence>
<evidence type="ECO:0000256" key="2">
    <source>
        <dbReference type="ARBA" id="ARBA00022598"/>
    </source>
</evidence>
<dbReference type="PANTHER" id="PTHR12241">
    <property type="entry name" value="TUBULIN POLYGLUTAMYLASE"/>
    <property type="match status" value="1"/>
</dbReference>
<name>A0A4W3IRG4_CALMI</name>
<dbReference type="GO" id="GO:0015631">
    <property type="term" value="F:tubulin binding"/>
    <property type="evidence" value="ECO:0007669"/>
    <property type="project" value="TreeGrafter"/>
</dbReference>
<evidence type="ECO:0000256" key="6">
    <source>
        <dbReference type="SAM" id="MobiDB-lite"/>
    </source>
</evidence>
<evidence type="ECO:0000256" key="4">
    <source>
        <dbReference type="ARBA" id="ARBA00022741"/>
    </source>
</evidence>
<dbReference type="OMA" id="FWIGYWG"/>
<reference evidence="8" key="2">
    <citation type="journal article" date="2007" name="PLoS Biol.">
        <title>Survey sequencing and comparative analysis of the elephant shark (Callorhinchus milii) genome.</title>
        <authorList>
            <person name="Venkatesh B."/>
            <person name="Kirkness E.F."/>
            <person name="Loh Y.H."/>
            <person name="Halpern A.L."/>
            <person name="Lee A.P."/>
            <person name="Johnson J."/>
            <person name="Dandona N."/>
            <person name="Viswanathan L.D."/>
            <person name="Tay A."/>
            <person name="Venter J.C."/>
            <person name="Strausberg R.L."/>
            <person name="Brenner S."/>
        </authorList>
    </citation>
    <scope>NUCLEOTIDE SEQUENCE [LARGE SCALE GENOMIC DNA]</scope>
</reference>
<dbReference type="PANTHER" id="PTHR12241:SF162">
    <property type="entry name" value="TUBULIN MONOGLUTAMYLASE TTLL4"/>
    <property type="match status" value="1"/>
</dbReference>
<evidence type="ECO:0000313" key="7">
    <source>
        <dbReference type="Ensembl" id="ENSCMIP00000033049.1"/>
    </source>
</evidence>
<feature type="region of interest" description="Disordered" evidence="6">
    <location>
        <begin position="1"/>
        <end position="86"/>
    </location>
</feature>
<feature type="compositionally biased region" description="Acidic residues" evidence="6">
    <location>
        <begin position="23"/>
        <end position="38"/>
    </location>
</feature>
<comment type="similarity">
    <text evidence="1">Belongs to the tubulin--tyrosine ligase family.</text>
</comment>
<dbReference type="Proteomes" id="UP000314986">
    <property type="component" value="Unassembled WGS sequence"/>
</dbReference>
<dbReference type="InParanoid" id="A0A4W3IRG4"/>
<dbReference type="FunFam" id="3.30.470.20:FF:000009">
    <property type="entry name" value="tubulin polyglutamylase TTLL5 isoform X1"/>
    <property type="match status" value="1"/>
</dbReference>
<proteinExistence type="inferred from homology"/>
<dbReference type="Gene3D" id="3.30.470.20">
    <property type="entry name" value="ATP-grasp fold, B domain"/>
    <property type="match status" value="1"/>
</dbReference>
<gene>
    <name evidence="7" type="primary">ttll4</name>
</gene>
<reference evidence="8" key="1">
    <citation type="journal article" date="2006" name="Science">
        <title>Ancient noncoding elements conserved in the human genome.</title>
        <authorList>
            <person name="Venkatesh B."/>
            <person name="Kirkness E.F."/>
            <person name="Loh Y.H."/>
            <person name="Halpern A.L."/>
            <person name="Lee A.P."/>
            <person name="Johnson J."/>
            <person name="Dandona N."/>
            <person name="Viswanathan L.D."/>
            <person name="Tay A."/>
            <person name="Venter J.C."/>
            <person name="Strausberg R.L."/>
            <person name="Brenner S."/>
        </authorList>
    </citation>
    <scope>NUCLEOTIDE SEQUENCE [LARGE SCALE GENOMIC DNA]</scope>
</reference>
<organism evidence="7 8">
    <name type="scientific">Callorhinchus milii</name>
    <name type="common">Ghost shark</name>
    <dbReference type="NCBI Taxonomy" id="7868"/>
    <lineage>
        <taxon>Eukaryota</taxon>
        <taxon>Metazoa</taxon>
        <taxon>Chordata</taxon>
        <taxon>Craniata</taxon>
        <taxon>Vertebrata</taxon>
        <taxon>Chondrichthyes</taxon>
        <taxon>Holocephali</taxon>
        <taxon>Chimaeriformes</taxon>
        <taxon>Callorhinchidae</taxon>
        <taxon>Callorhinchus</taxon>
    </lineage>
</organism>
<feature type="compositionally biased region" description="Basic and acidic residues" evidence="6">
    <location>
        <begin position="7"/>
        <end position="18"/>
    </location>
</feature>
<protein>
    <submittedName>
        <fullName evidence="7">Tubulin tyrosine ligase like 4</fullName>
    </submittedName>
</protein>
<sequence length="642" mass="73365">MQLKCAKRNEKQIEKPKCNADLPESDAEVNDTEEELADGLEGSSGQECDDDSDSSSATDSSTASVGALAKSQLHTRSPELAEDGSASDARLQVLENKVQIVRPALVPSLFANMPLTVYFGTTNEKIELLPWEQKKLLKWKMSTVTPIVVRNAIARSHFRTTRKNHDWLGCWGHHMKSPAFKTLREYQKLNHFPGSFQIGRKDRLWRNLSKMQTRFGKKEFNFFPQSFVLPHDIKLLKGAWAESSKQKWIVKPPASARGIGIQVIHRWSQLPKKRPLLVQRYLHKPYLIGESKFDLRIYVYVTSYDPLRIYVFTDGLVRFASCKYSASMKSLSNKFMHLTNYSVNKLNTEYKPNGDETVCQGHKWALKALWAYLGQKGVNTDALWAQIKDVIVKTIIASEAYVNSQLNMYVRNRYSCHELFGFDVMLDENLKPWVLEVNISPSLHSNSMLDINIKGQMISDLLNLAGFVLPNKEEVTANSKGSNSNSGLCVFSCRGSITRAISSNLELSADEKLKRVYFLSQKPSNLEFSASLLEILTPDDVRMLVETEDENNRRGHFERIFPSVDSSRYLRFFEQTRYFNILLDQWEQKYGVHRKPGIELLRELTHKRVHQGVSVSPTHIVSTRCSLFSLSGFHHVFKPCLQ</sequence>
<reference evidence="8" key="3">
    <citation type="journal article" date="2014" name="Nature">
        <title>Elephant shark genome provides unique insights into gnathostome evolution.</title>
        <authorList>
            <consortium name="International Elephant Shark Genome Sequencing Consortium"/>
            <person name="Venkatesh B."/>
            <person name="Lee A.P."/>
            <person name="Ravi V."/>
            <person name="Maurya A.K."/>
            <person name="Lian M.M."/>
            <person name="Swann J.B."/>
            <person name="Ohta Y."/>
            <person name="Flajnik M.F."/>
            <person name="Sutoh Y."/>
            <person name="Kasahara M."/>
            <person name="Hoon S."/>
            <person name="Gangu V."/>
            <person name="Roy S.W."/>
            <person name="Irimia M."/>
            <person name="Korzh V."/>
            <person name="Kondrychyn I."/>
            <person name="Lim Z.W."/>
            <person name="Tay B.H."/>
            <person name="Tohari S."/>
            <person name="Kong K.W."/>
            <person name="Ho S."/>
            <person name="Lorente-Galdos B."/>
            <person name="Quilez J."/>
            <person name="Marques-Bonet T."/>
            <person name="Raney B.J."/>
            <person name="Ingham P.W."/>
            <person name="Tay A."/>
            <person name="Hillier L.W."/>
            <person name="Minx P."/>
            <person name="Boehm T."/>
            <person name="Wilson R.K."/>
            <person name="Brenner S."/>
            <person name="Warren W.C."/>
        </authorList>
    </citation>
    <scope>NUCLEOTIDE SEQUENCE [LARGE SCALE GENOMIC DNA]</scope>
</reference>
<dbReference type="GO" id="GO:0005874">
    <property type="term" value="C:microtubule"/>
    <property type="evidence" value="ECO:0007669"/>
    <property type="project" value="UniProtKB-KW"/>
</dbReference>
<accession>A0A4W3IRG4</accession>
<dbReference type="GeneTree" id="ENSGT00940000157916"/>
<keyword evidence="5" id="KW-0067">ATP-binding</keyword>
<dbReference type="Ensembl" id="ENSCMIT00000033554.1">
    <property type="protein sequence ID" value="ENSCMIP00000033049.1"/>
    <property type="gene ID" value="ENSCMIG00000014130.1"/>
</dbReference>
<evidence type="ECO:0000256" key="5">
    <source>
        <dbReference type="ARBA" id="ARBA00022840"/>
    </source>
</evidence>
<dbReference type="PROSITE" id="PS51221">
    <property type="entry name" value="TTL"/>
    <property type="match status" value="1"/>
</dbReference>
<dbReference type="InterPro" id="IPR004344">
    <property type="entry name" value="TTL/TTLL_fam"/>
</dbReference>
<dbReference type="GO" id="GO:0070740">
    <property type="term" value="F:tubulin-glutamic acid ligase activity"/>
    <property type="evidence" value="ECO:0007669"/>
    <property type="project" value="TreeGrafter"/>
</dbReference>
<keyword evidence="3" id="KW-0493">Microtubule</keyword>
<keyword evidence="8" id="KW-1185">Reference proteome</keyword>
<dbReference type="GO" id="GO:0005524">
    <property type="term" value="F:ATP binding"/>
    <property type="evidence" value="ECO:0007669"/>
    <property type="project" value="UniProtKB-KW"/>
</dbReference>
<feature type="compositionally biased region" description="Low complexity" evidence="6">
    <location>
        <begin position="54"/>
        <end position="64"/>
    </location>
</feature>
<keyword evidence="2" id="KW-0436">Ligase</keyword>
<reference evidence="7" key="5">
    <citation type="submission" date="2025-09" db="UniProtKB">
        <authorList>
            <consortium name="Ensembl"/>
        </authorList>
    </citation>
    <scope>IDENTIFICATION</scope>
</reference>
<dbReference type="SUPFAM" id="SSF56059">
    <property type="entry name" value="Glutathione synthetase ATP-binding domain-like"/>
    <property type="match status" value="1"/>
</dbReference>